<dbReference type="Pfam" id="PF00005">
    <property type="entry name" value="ABC_tran"/>
    <property type="match status" value="1"/>
</dbReference>
<reference evidence="5" key="1">
    <citation type="journal article" date="2014" name="Int. J. Syst. Evol. Microbiol.">
        <title>Complete genome sequence of Corynebacterium casei LMG S-19264T (=DSM 44701T), isolated from a smear-ripened cheese.</title>
        <authorList>
            <consortium name="US DOE Joint Genome Institute (JGI-PGF)"/>
            <person name="Walter F."/>
            <person name="Albersmeier A."/>
            <person name="Kalinowski J."/>
            <person name="Ruckert C."/>
        </authorList>
    </citation>
    <scope>NUCLEOTIDE SEQUENCE</scope>
    <source>
        <strain evidence="5">CGMCC 1.15371</strain>
    </source>
</reference>
<dbReference type="SMART" id="SM00382">
    <property type="entry name" value="AAA"/>
    <property type="match status" value="1"/>
</dbReference>
<gene>
    <name evidence="5" type="primary">znuC</name>
    <name evidence="5" type="ORF">GCM10011391_08270</name>
</gene>
<name>A0A8J2VMD9_9BACL</name>
<dbReference type="InterPro" id="IPR027417">
    <property type="entry name" value="P-loop_NTPase"/>
</dbReference>
<dbReference type="RefSeq" id="WP_188689540.1">
    <property type="nucleotide sequence ID" value="NZ_BMIR01000002.1"/>
</dbReference>
<dbReference type="Proteomes" id="UP000628775">
    <property type="component" value="Unassembled WGS sequence"/>
</dbReference>
<keyword evidence="6" id="KW-1185">Reference proteome</keyword>
<evidence type="ECO:0000259" key="4">
    <source>
        <dbReference type="PROSITE" id="PS50893"/>
    </source>
</evidence>
<comment type="caution">
    <text evidence="5">The sequence shown here is derived from an EMBL/GenBank/DDBJ whole genome shotgun (WGS) entry which is preliminary data.</text>
</comment>
<dbReference type="PANTHER" id="PTHR42734">
    <property type="entry name" value="METAL TRANSPORT SYSTEM ATP-BINDING PROTEIN TM_0124-RELATED"/>
    <property type="match status" value="1"/>
</dbReference>
<dbReference type="CDD" id="cd03235">
    <property type="entry name" value="ABC_Metallic_Cations"/>
    <property type="match status" value="1"/>
</dbReference>
<dbReference type="AlphaFoldDB" id="A0A8J2VMD9"/>
<organism evidence="5 6">
    <name type="scientific">Pullulanibacillus camelliae</name>
    <dbReference type="NCBI Taxonomy" id="1707096"/>
    <lineage>
        <taxon>Bacteria</taxon>
        <taxon>Bacillati</taxon>
        <taxon>Bacillota</taxon>
        <taxon>Bacilli</taxon>
        <taxon>Bacillales</taxon>
        <taxon>Sporolactobacillaceae</taxon>
        <taxon>Pullulanibacillus</taxon>
    </lineage>
</organism>
<keyword evidence="1" id="KW-0813">Transport</keyword>
<evidence type="ECO:0000256" key="2">
    <source>
        <dbReference type="ARBA" id="ARBA00022741"/>
    </source>
</evidence>
<dbReference type="InterPro" id="IPR003593">
    <property type="entry name" value="AAA+_ATPase"/>
</dbReference>
<dbReference type="GO" id="GO:0016887">
    <property type="term" value="F:ATP hydrolysis activity"/>
    <property type="evidence" value="ECO:0007669"/>
    <property type="project" value="InterPro"/>
</dbReference>
<dbReference type="SUPFAM" id="SSF52540">
    <property type="entry name" value="P-loop containing nucleoside triphosphate hydrolases"/>
    <property type="match status" value="1"/>
</dbReference>
<keyword evidence="2" id="KW-0547">Nucleotide-binding</keyword>
<protein>
    <submittedName>
        <fullName evidence="5">ABC transporter ATP-binding protein</fullName>
    </submittedName>
</protein>
<evidence type="ECO:0000313" key="6">
    <source>
        <dbReference type="Proteomes" id="UP000628775"/>
    </source>
</evidence>
<accession>A0A8J2VMD9</accession>
<evidence type="ECO:0000256" key="3">
    <source>
        <dbReference type="ARBA" id="ARBA00022840"/>
    </source>
</evidence>
<feature type="domain" description="ABC transporter" evidence="4">
    <location>
        <begin position="5"/>
        <end position="233"/>
    </location>
</feature>
<dbReference type="InterPro" id="IPR003439">
    <property type="entry name" value="ABC_transporter-like_ATP-bd"/>
</dbReference>
<proteinExistence type="predicted"/>
<evidence type="ECO:0000256" key="1">
    <source>
        <dbReference type="ARBA" id="ARBA00022448"/>
    </source>
</evidence>
<sequence>MIKKFCVDQIDVYINGEKLLDHLSFSVQPGEMLGIIGPNGAGKSTLLKVILGVIKPQHGTVEITHNDRRPVIGYVPQARAIDEEMPIQTWDFISLGLPHRLRPWLTKRDRAVIKETMELTDTSHLAKQPIGKLSGGEKQRVFLAQALVRNPDVLLLDESTANLDPKAQEEMASLVHELCVQQNISTLFISHDIHLVSKYSHRVLYLTRGHYTVGSAEEIIDNANLDVLYQLQHVNGMAQTAVETMRYGG</sequence>
<dbReference type="Gene3D" id="3.40.50.300">
    <property type="entry name" value="P-loop containing nucleotide triphosphate hydrolases"/>
    <property type="match status" value="1"/>
</dbReference>
<dbReference type="GO" id="GO:0005524">
    <property type="term" value="F:ATP binding"/>
    <property type="evidence" value="ECO:0007669"/>
    <property type="project" value="UniProtKB-KW"/>
</dbReference>
<dbReference type="InterPro" id="IPR017871">
    <property type="entry name" value="ABC_transporter-like_CS"/>
</dbReference>
<dbReference type="InterPro" id="IPR050153">
    <property type="entry name" value="Metal_Ion_Import_ABC"/>
</dbReference>
<dbReference type="PROSITE" id="PS00211">
    <property type="entry name" value="ABC_TRANSPORTER_1"/>
    <property type="match status" value="1"/>
</dbReference>
<evidence type="ECO:0000313" key="5">
    <source>
        <dbReference type="EMBL" id="GGE31987.1"/>
    </source>
</evidence>
<keyword evidence="3 5" id="KW-0067">ATP-binding</keyword>
<dbReference type="PROSITE" id="PS50893">
    <property type="entry name" value="ABC_TRANSPORTER_2"/>
    <property type="match status" value="1"/>
</dbReference>
<reference evidence="5" key="2">
    <citation type="submission" date="2020-09" db="EMBL/GenBank/DDBJ databases">
        <authorList>
            <person name="Sun Q."/>
            <person name="Zhou Y."/>
        </authorList>
    </citation>
    <scope>NUCLEOTIDE SEQUENCE</scope>
    <source>
        <strain evidence="5">CGMCC 1.15371</strain>
    </source>
</reference>
<dbReference type="EMBL" id="BMIR01000002">
    <property type="protein sequence ID" value="GGE31987.1"/>
    <property type="molecule type" value="Genomic_DNA"/>
</dbReference>